<evidence type="ECO:0000313" key="2">
    <source>
        <dbReference type="EMBL" id="XDU94958.1"/>
    </source>
</evidence>
<protein>
    <submittedName>
        <fullName evidence="2">Uncharacterized protein</fullName>
    </submittedName>
</protein>
<proteinExistence type="predicted"/>
<sequence>MDSVIFWKIIAQSLIFITVGVFIFRYVSKMPESKLFSIKFKGYAAGVAFILIGVIHLLNEFHLW</sequence>
<reference evidence="2" key="1">
    <citation type="submission" date="2024-07" db="EMBL/GenBank/DDBJ databases">
        <authorList>
            <person name="Biller S.J."/>
        </authorList>
    </citation>
    <scope>NUCLEOTIDE SEQUENCE</scope>
    <source>
        <strain evidence="2">WC2409</strain>
    </source>
</reference>
<accession>A0AB39W1L1</accession>
<name>A0AB39W1L1_9FLAO</name>
<feature type="transmembrane region" description="Helical" evidence="1">
    <location>
        <begin position="40"/>
        <end position="58"/>
    </location>
</feature>
<organism evidence="2">
    <name type="scientific">Flavobacterium sp. WC2409</name>
    <dbReference type="NCBI Taxonomy" id="3234139"/>
    <lineage>
        <taxon>Bacteria</taxon>
        <taxon>Pseudomonadati</taxon>
        <taxon>Bacteroidota</taxon>
        <taxon>Flavobacteriia</taxon>
        <taxon>Flavobacteriales</taxon>
        <taxon>Flavobacteriaceae</taxon>
        <taxon>Flavobacterium</taxon>
    </lineage>
</organism>
<feature type="transmembrane region" description="Helical" evidence="1">
    <location>
        <begin position="6"/>
        <end position="28"/>
    </location>
</feature>
<dbReference type="RefSeq" id="WP_369752776.1">
    <property type="nucleotide sequence ID" value="NZ_CP165625.1"/>
</dbReference>
<keyword evidence="1" id="KW-1133">Transmembrane helix</keyword>
<keyword evidence="1" id="KW-0472">Membrane</keyword>
<dbReference type="EMBL" id="CP165625">
    <property type="protein sequence ID" value="XDU94958.1"/>
    <property type="molecule type" value="Genomic_DNA"/>
</dbReference>
<evidence type="ECO:0000256" key="1">
    <source>
        <dbReference type="SAM" id="Phobius"/>
    </source>
</evidence>
<keyword evidence="1" id="KW-0812">Transmembrane</keyword>
<dbReference type="AlphaFoldDB" id="A0AB39W1L1"/>
<gene>
    <name evidence="2" type="ORF">AB3G34_13825</name>
</gene>